<dbReference type="Proteomes" id="UP000298653">
    <property type="component" value="Chromosome"/>
</dbReference>
<name>A0A4P8I8P2_9FIRM</name>
<protein>
    <submittedName>
        <fullName evidence="1">Uncharacterized protein</fullName>
    </submittedName>
</protein>
<evidence type="ECO:0000313" key="1">
    <source>
        <dbReference type="EMBL" id="QCP33872.1"/>
    </source>
</evidence>
<reference evidence="1 2" key="1">
    <citation type="submission" date="2019-05" db="EMBL/GenBank/DDBJ databases">
        <title>Complete genome sequencing of Anaerostipes rhamnosivorans.</title>
        <authorList>
            <person name="Bui T.P.N."/>
            <person name="de Vos W.M."/>
        </authorList>
    </citation>
    <scope>NUCLEOTIDE SEQUENCE [LARGE SCALE GENOMIC DNA]</scope>
    <source>
        <strain evidence="1 2">1y2</strain>
    </source>
</reference>
<organism evidence="1 2">
    <name type="scientific">Anaerostipes rhamnosivorans</name>
    <dbReference type="NCBI Taxonomy" id="1229621"/>
    <lineage>
        <taxon>Bacteria</taxon>
        <taxon>Bacillati</taxon>
        <taxon>Bacillota</taxon>
        <taxon>Clostridia</taxon>
        <taxon>Lachnospirales</taxon>
        <taxon>Lachnospiraceae</taxon>
        <taxon>Anaerostipes</taxon>
    </lineage>
</organism>
<dbReference type="RefSeq" id="WP_137327485.1">
    <property type="nucleotide sequence ID" value="NZ_CP040058.1"/>
</dbReference>
<dbReference type="KEGG" id="arf:AR1Y2_0418"/>
<dbReference type="EMBL" id="CP040058">
    <property type="protein sequence ID" value="QCP33872.1"/>
    <property type="molecule type" value="Genomic_DNA"/>
</dbReference>
<gene>
    <name evidence="1" type="ORF">AR1Y2_0418</name>
</gene>
<dbReference type="OrthoDB" id="1975087at2"/>
<accession>A0A4P8I8P2</accession>
<proteinExistence type="predicted"/>
<dbReference type="AlphaFoldDB" id="A0A4P8I8P2"/>
<evidence type="ECO:0000313" key="2">
    <source>
        <dbReference type="Proteomes" id="UP000298653"/>
    </source>
</evidence>
<keyword evidence="2" id="KW-1185">Reference proteome</keyword>
<sequence length="167" mass="18359">MALKSVRQRRMQANYLDIGKEDTPKFVLMGAGFTDLNEEPGAQTSSKRYINDKSTSKAITGYEWQAPYTADQIKTEEAIKYICEIGELQKTGAEAETNYIIVDLDQKVGDSGDTYHARKIHVAVEVSSFGNEDGEMTCEGNLLGVGDVVEGTFDTKGLTFTEKGETP</sequence>